<dbReference type="PROSITE" id="PS51257">
    <property type="entry name" value="PROKAR_LIPOPROTEIN"/>
    <property type="match status" value="1"/>
</dbReference>
<dbReference type="PANTHER" id="PTHR42928:SF5">
    <property type="entry name" value="BLR1237 PROTEIN"/>
    <property type="match status" value="1"/>
</dbReference>
<dbReference type="PROSITE" id="PS51318">
    <property type="entry name" value="TAT"/>
    <property type="match status" value="1"/>
</dbReference>
<evidence type="ECO:0000313" key="3">
    <source>
        <dbReference type="EMBL" id="TWD90441.1"/>
    </source>
</evidence>
<protein>
    <submittedName>
        <fullName evidence="3">Tripartite-type tricarboxylate transporter receptor subunit TctC</fullName>
    </submittedName>
</protein>
<reference evidence="3 4" key="1">
    <citation type="submission" date="2019-06" db="EMBL/GenBank/DDBJ databases">
        <title>Sorghum-associated microbial communities from plants grown in Nebraska, USA.</title>
        <authorList>
            <person name="Schachtman D."/>
        </authorList>
    </citation>
    <scope>NUCLEOTIDE SEQUENCE [LARGE SCALE GENOMIC DNA]</scope>
    <source>
        <strain evidence="3 4">T529</strain>
    </source>
</reference>
<comment type="caution">
    <text evidence="3">The sequence shown here is derived from an EMBL/GenBank/DDBJ whole genome shotgun (WGS) entry which is preliminary data.</text>
</comment>
<dbReference type="Gene3D" id="3.40.190.150">
    <property type="entry name" value="Bordetella uptake gene, domain 1"/>
    <property type="match status" value="1"/>
</dbReference>
<dbReference type="InterPro" id="IPR006311">
    <property type="entry name" value="TAT_signal"/>
</dbReference>
<feature type="signal peptide" evidence="2">
    <location>
        <begin position="1"/>
        <end position="32"/>
    </location>
</feature>
<gene>
    <name evidence="3" type="ORF">FB547_101106</name>
</gene>
<dbReference type="AlphaFoldDB" id="A0A561CGS6"/>
<sequence length="332" mass="34492">MKKTFHTWSRRQALTMAAAFAACTLGGTGAHAQGAWPGAQPIKLVVPFTAGSGTDIVARLVAEKLGPALGTSVVVDNKPGAGGTLGAAITAKAPADGYTLLVHSAGHLVNPWIYKGLSYDTLKDFTGITPMASLPNVLVAAPSHFANVSDLVAKAKARPGGLNYGSAGNGSATHMNAEVFRLAAGLDAQHVPFRGTPEAMTEVMAGRVDWFFAPMVSALPLIKSGKLQALAVGTAKRSPALPDAPTTVEAGVPGSEYLFWVGLFAPAKTPQPVVDRLQAEVAKIMASPELKERLDKLGAEPFTMPSAQFNKFIADETAKAQQVVKAASIKVD</sequence>
<dbReference type="CDD" id="cd13578">
    <property type="entry name" value="PBP2_Bug27"/>
    <property type="match status" value="1"/>
</dbReference>
<evidence type="ECO:0000256" key="1">
    <source>
        <dbReference type="ARBA" id="ARBA00006987"/>
    </source>
</evidence>
<keyword evidence="3" id="KW-0675">Receptor</keyword>
<name>A0A561CGS6_9BURK</name>
<dbReference type="Proteomes" id="UP000319722">
    <property type="component" value="Unassembled WGS sequence"/>
</dbReference>
<evidence type="ECO:0000256" key="2">
    <source>
        <dbReference type="SAM" id="SignalP"/>
    </source>
</evidence>
<dbReference type="InterPro" id="IPR005064">
    <property type="entry name" value="BUG"/>
</dbReference>
<dbReference type="EMBL" id="VIVL01000001">
    <property type="protein sequence ID" value="TWD90441.1"/>
    <property type="molecule type" value="Genomic_DNA"/>
</dbReference>
<dbReference type="Gene3D" id="3.40.190.10">
    <property type="entry name" value="Periplasmic binding protein-like II"/>
    <property type="match status" value="1"/>
</dbReference>
<evidence type="ECO:0000313" key="4">
    <source>
        <dbReference type="Proteomes" id="UP000319722"/>
    </source>
</evidence>
<accession>A0A561CGS6</accession>
<dbReference type="RefSeq" id="WP_145738728.1">
    <property type="nucleotide sequence ID" value="NZ_VIVL01000001.1"/>
</dbReference>
<dbReference type="PANTHER" id="PTHR42928">
    <property type="entry name" value="TRICARBOXYLATE-BINDING PROTEIN"/>
    <property type="match status" value="1"/>
</dbReference>
<dbReference type="InterPro" id="IPR042100">
    <property type="entry name" value="Bug_dom1"/>
</dbReference>
<proteinExistence type="inferred from homology"/>
<organism evidence="3 4">
    <name type="scientific">Variovorax beijingensis</name>
    <dbReference type="NCBI Taxonomy" id="2496117"/>
    <lineage>
        <taxon>Bacteria</taxon>
        <taxon>Pseudomonadati</taxon>
        <taxon>Pseudomonadota</taxon>
        <taxon>Betaproteobacteria</taxon>
        <taxon>Burkholderiales</taxon>
        <taxon>Comamonadaceae</taxon>
        <taxon>Variovorax</taxon>
    </lineage>
</organism>
<keyword evidence="2" id="KW-0732">Signal</keyword>
<comment type="similarity">
    <text evidence="1">Belongs to the UPF0065 (bug) family.</text>
</comment>
<dbReference type="SUPFAM" id="SSF53850">
    <property type="entry name" value="Periplasmic binding protein-like II"/>
    <property type="match status" value="1"/>
</dbReference>
<dbReference type="Pfam" id="PF03401">
    <property type="entry name" value="TctC"/>
    <property type="match status" value="1"/>
</dbReference>
<dbReference type="OrthoDB" id="8678477at2"/>
<dbReference type="PIRSF" id="PIRSF017082">
    <property type="entry name" value="YflP"/>
    <property type="match status" value="1"/>
</dbReference>
<feature type="chain" id="PRO_5022176773" evidence="2">
    <location>
        <begin position="33"/>
        <end position="332"/>
    </location>
</feature>